<dbReference type="SUPFAM" id="SSF53098">
    <property type="entry name" value="Ribonuclease H-like"/>
    <property type="match status" value="1"/>
</dbReference>
<dbReference type="InterPro" id="IPR036397">
    <property type="entry name" value="RNaseH_sf"/>
</dbReference>
<accession>A0A1W4WMH0</accession>
<name>A0A1W4WMH0_AGRPL</name>
<dbReference type="InterPro" id="IPR050951">
    <property type="entry name" value="Retrovirus_Pol_polyprotein"/>
</dbReference>
<feature type="domain" description="Integrase zinc-binding" evidence="2">
    <location>
        <begin position="32"/>
        <end position="75"/>
    </location>
</feature>
<dbReference type="PANTHER" id="PTHR37984:SF15">
    <property type="entry name" value="INTEGRASE CATALYTIC DOMAIN-CONTAINING PROTEIN"/>
    <property type="match status" value="1"/>
</dbReference>
<evidence type="ECO:0000313" key="3">
    <source>
        <dbReference type="Proteomes" id="UP000192223"/>
    </source>
</evidence>
<proteinExistence type="predicted"/>
<sequence>MPTTLDFHMTENVQQLDQELQNLLNDDPVNVFHGPSHPSRRTTARQLKEKFVWPWIKRYVLQWSRESIACQRFKIKRHNRIDSRHIDIPDNCFDHVYLDIIELIEVNVPLPNIQADTIASAFFNYWVAQFGTPLTITTDQGTQFESRLFKSLTHMSRFKEDFNASPAQLMFGTELRIPGEFLLDVDTLILRIKSPVQTLVPRVESVATTSKVNRKCSPDLWPPDKVEREFEPVTKLTSTIR</sequence>
<organism evidence="3 4">
    <name type="scientific">Agrilus planipennis</name>
    <name type="common">Emerald ash borer</name>
    <name type="synonym">Agrilus marcopoli</name>
    <dbReference type="NCBI Taxonomy" id="224129"/>
    <lineage>
        <taxon>Eukaryota</taxon>
        <taxon>Metazoa</taxon>
        <taxon>Ecdysozoa</taxon>
        <taxon>Arthropoda</taxon>
        <taxon>Hexapoda</taxon>
        <taxon>Insecta</taxon>
        <taxon>Pterygota</taxon>
        <taxon>Neoptera</taxon>
        <taxon>Endopterygota</taxon>
        <taxon>Coleoptera</taxon>
        <taxon>Polyphaga</taxon>
        <taxon>Elateriformia</taxon>
        <taxon>Buprestoidea</taxon>
        <taxon>Buprestidae</taxon>
        <taxon>Agrilinae</taxon>
        <taxon>Agrilus</taxon>
    </lineage>
</organism>
<evidence type="ECO:0000313" key="4">
    <source>
        <dbReference type="RefSeq" id="XP_018321245.1"/>
    </source>
</evidence>
<dbReference type="Proteomes" id="UP000192223">
    <property type="component" value="Unplaced"/>
</dbReference>
<dbReference type="OrthoDB" id="8016172at2759"/>
<dbReference type="STRING" id="224129.A0A1W4WMH0"/>
<dbReference type="GeneID" id="108734265"/>
<protein>
    <recommendedName>
        <fullName evidence="1">RNA-directed DNA polymerase</fullName>
        <ecNumber evidence="1">2.7.7.49</ecNumber>
    </recommendedName>
</protein>
<dbReference type="AlphaFoldDB" id="A0A1W4WMH0"/>
<gene>
    <name evidence="4" type="primary">LOC108734265</name>
</gene>
<dbReference type="PANTHER" id="PTHR37984">
    <property type="entry name" value="PROTEIN CBG26694"/>
    <property type="match status" value="1"/>
</dbReference>
<reference evidence="4" key="1">
    <citation type="submission" date="2025-08" db="UniProtKB">
        <authorList>
            <consortium name="RefSeq"/>
        </authorList>
    </citation>
    <scope>IDENTIFICATION</scope>
    <source>
        <tissue evidence="4">Entire body</tissue>
    </source>
</reference>
<dbReference type="InParanoid" id="A0A1W4WMH0"/>
<dbReference type="RefSeq" id="XP_018321245.1">
    <property type="nucleotide sequence ID" value="XM_018465743.1"/>
</dbReference>
<dbReference type="Gene3D" id="3.30.420.10">
    <property type="entry name" value="Ribonuclease H-like superfamily/Ribonuclease H"/>
    <property type="match status" value="1"/>
</dbReference>
<dbReference type="InterPro" id="IPR012337">
    <property type="entry name" value="RNaseH-like_sf"/>
</dbReference>
<dbReference type="GO" id="GO:0003676">
    <property type="term" value="F:nucleic acid binding"/>
    <property type="evidence" value="ECO:0007669"/>
    <property type="project" value="InterPro"/>
</dbReference>
<dbReference type="Pfam" id="PF17921">
    <property type="entry name" value="Integrase_H2C2"/>
    <property type="match status" value="1"/>
</dbReference>
<dbReference type="KEGG" id="apln:108734265"/>
<keyword evidence="3" id="KW-1185">Reference proteome</keyword>
<dbReference type="EC" id="2.7.7.49" evidence="1"/>
<evidence type="ECO:0000256" key="1">
    <source>
        <dbReference type="ARBA" id="ARBA00012493"/>
    </source>
</evidence>
<dbReference type="InterPro" id="IPR041588">
    <property type="entry name" value="Integrase_H2C2"/>
</dbReference>
<dbReference type="GO" id="GO:0003964">
    <property type="term" value="F:RNA-directed DNA polymerase activity"/>
    <property type="evidence" value="ECO:0007669"/>
    <property type="project" value="UniProtKB-EC"/>
</dbReference>
<evidence type="ECO:0000259" key="2">
    <source>
        <dbReference type="Pfam" id="PF17921"/>
    </source>
</evidence>